<evidence type="ECO:0000313" key="10">
    <source>
        <dbReference type="Proteomes" id="UP001150941"/>
    </source>
</evidence>
<keyword evidence="7" id="KW-0326">Glycosidase</keyword>
<comment type="catalytic activity">
    <reaction evidence="3">
        <text>xyloglucan + H2O = xyloglucan oligosaccharides.</text>
        <dbReference type="EC" id="3.2.1.151"/>
    </reaction>
</comment>
<dbReference type="OrthoDB" id="95118at2759"/>
<dbReference type="EC" id="3.2.1.151" evidence="4"/>
<sequence>MYTLSVLLPTLLAIAGLVPGGAAAHRRTHTHPARDSTAKDSTALCGQNDLTQTQNFILYNNLWGEGSATSGSQCTYLDYQSGSTISWHTEWTWEGGTGQVKSYPNAVLNIGATQLSAINGLPSTFNWSYTGGSNVVADVSYDAFFSSQASTTATHEYEVMVWLASLGGAEPIGYGDGPVATPNIGGVAWNLYKGSNSWTVFSFVAQSTINDYSGDMNAFFQYLVQNQGVADSQYLQTIGAGTEPFTGDSATFNVSPYSIYLE</sequence>
<evidence type="ECO:0000256" key="6">
    <source>
        <dbReference type="ARBA" id="ARBA00043018"/>
    </source>
</evidence>
<evidence type="ECO:0000313" key="9">
    <source>
        <dbReference type="EMBL" id="KAJ5215015.1"/>
    </source>
</evidence>
<dbReference type="InterPro" id="IPR013320">
    <property type="entry name" value="ConA-like_dom_sf"/>
</dbReference>
<dbReference type="Pfam" id="PF01670">
    <property type="entry name" value="Glyco_hydro_12"/>
    <property type="match status" value="1"/>
</dbReference>
<evidence type="ECO:0000256" key="4">
    <source>
        <dbReference type="ARBA" id="ARBA00038882"/>
    </source>
</evidence>
<dbReference type="InterPro" id="IPR002594">
    <property type="entry name" value="GH12"/>
</dbReference>
<dbReference type="GO" id="GO:0000272">
    <property type="term" value="P:polysaccharide catabolic process"/>
    <property type="evidence" value="ECO:0007669"/>
    <property type="project" value="UniProtKB-KW"/>
</dbReference>
<proteinExistence type="inferred from homology"/>
<dbReference type="GeneID" id="83207293"/>
<evidence type="ECO:0000256" key="5">
    <source>
        <dbReference type="ARBA" id="ARBA00041304"/>
    </source>
</evidence>
<feature type="signal peptide" evidence="8">
    <location>
        <begin position="1"/>
        <end position="23"/>
    </location>
</feature>
<keyword evidence="10" id="KW-1185">Reference proteome</keyword>
<name>A0A9W9TB04_9EURO</name>
<dbReference type="InterPro" id="IPR013319">
    <property type="entry name" value="GH11/12"/>
</dbReference>
<evidence type="ECO:0000256" key="1">
    <source>
        <dbReference type="ARBA" id="ARBA00005519"/>
    </source>
</evidence>
<feature type="chain" id="PRO_5040793599" description="xyloglucan-specific endo-beta-1,4-glucanase" evidence="8">
    <location>
        <begin position="24"/>
        <end position="262"/>
    </location>
</feature>
<evidence type="ECO:0000256" key="8">
    <source>
        <dbReference type="SAM" id="SignalP"/>
    </source>
</evidence>
<evidence type="ECO:0000256" key="3">
    <source>
        <dbReference type="ARBA" id="ARBA00037012"/>
    </source>
</evidence>
<organism evidence="9 10">
    <name type="scientific">Penicillium chermesinum</name>
    <dbReference type="NCBI Taxonomy" id="63820"/>
    <lineage>
        <taxon>Eukaryota</taxon>
        <taxon>Fungi</taxon>
        <taxon>Dikarya</taxon>
        <taxon>Ascomycota</taxon>
        <taxon>Pezizomycotina</taxon>
        <taxon>Eurotiomycetes</taxon>
        <taxon>Eurotiomycetidae</taxon>
        <taxon>Eurotiales</taxon>
        <taxon>Aspergillaceae</taxon>
        <taxon>Penicillium</taxon>
    </lineage>
</organism>
<dbReference type="Gene3D" id="2.60.120.180">
    <property type="match status" value="1"/>
</dbReference>
<protein>
    <recommendedName>
        <fullName evidence="4">xyloglucan-specific endo-beta-1,4-glucanase</fullName>
        <ecNumber evidence="4">3.2.1.151</ecNumber>
    </recommendedName>
    <alternativeName>
        <fullName evidence="5">Xyloglucanase A</fullName>
    </alternativeName>
    <alternativeName>
        <fullName evidence="6">Xyloglucanendohydrolase A</fullName>
    </alternativeName>
</protein>
<reference evidence="9" key="1">
    <citation type="submission" date="2022-11" db="EMBL/GenBank/DDBJ databases">
        <authorList>
            <person name="Petersen C."/>
        </authorList>
    </citation>
    <scope>NUCLEOTIDE SEQUENCE</scope>
    <source>
        <strain evidence="9">IBT 19713</strain>
    </source>
</reference>
<dbReference type="GO" id="GO:0033946">
    <property type="term" value="F:xyloglucan-specific endo-beta-1,4-glucanase activity"/>
    <property type="evidence" value="ECO:0007669"/>
    <property type="project" value="UniProtKB-EC"/>
</dbReference>
<dbReference type="GO" id="GO:0008810">
    <property type="term" value="F:cellulase activity"/>
    <property type="evidence" value="ECO:0007669"/>
    <property type="project" value="InterPro"/>
</dbReference>
<dbReference type="PANTHER" id="PTHR34002">
    <property type="entry name" value="BLR1656 PROTEIN"/>
    <property type="match status" value="1"/>
</dbReference>
<keyword evidence="2 8" id="KW-0732">Signal</keyword>
<evidence type="ECO:0000256" key="2">
    <source>
        <dbReference type="ARBA" id="ARBA00022729"/>
    </source>
</evidence>
<dbReference type="AlphaFoldDB" id="A0A9W9TB04"/>
<keyword evidence="7" id="KW-0378">Hydrolase</keyword>
<gene>
    <name evidence="9" type="ORF">N7468_010694</name>
</gene>
<reference evidence="9" key="2">
    <citation type="journal article" date="2023" name="IMA Fungus">
        <title>Comparative genomic study of the Penicillium genus elucidates a diverse pangenome and 15 lateral gene transfer events.</title>
        <authorList>
            <person name="Petersen C."/>
            <person name="Sorensen T."/>
            <person name="Nielsen M.R."/>
            <person name="Sondergaard T.E."/>
            <person name="Sorensen J.L."/>
            <person name="Fitzpatrick D.A."/>
            <person name="Frisvad J.C."/>
            <person name="Nielsen K.L."/>
        </authorList>
    </citation>
    <scope>NUCLEOTIDE SEQUENCE</scope>
    <source>
        <strain evidence="9">IBT 19713</strain>
    </source>
</reference>
<dbReference type="EMBL" id="JAPQKS010000009">
    <property type="protein sequence ID" value="KAJ5215015.1"/>
    <property type="molecule type" value="Genomic_DNA"/>
</dbReference>
<dbReference type="SUPFAM" id="SSF49899">
    <property type="entry name" value="Concanavalin A-like lectins/glucanases"/>
    <property type="match status" value="1"/>
</dbReference>
<keyword evidence="7" id="KW-0624">Polysaccharide degradation</keyword>
<comment type="similarity">
    <text evidence="1 7">Belongs to the glycosyl hydrolase 12 (cellulase H) family.</text>
</comment>
<keyword evidence="7" id="KW-0119">Carbohydrate metabolism</keyword>
<accession>A0A9W9TB04</accession>
<comment type="caution">
    <text evidence="9">The sequence shown here is derived from an EMBL/GenBank/DDBJ whole genome shotgun (WGS) entry which is preliminary data.</text>
</comment>
<dbReference type="Proteomes" id="UP001150941">
    <property type="component" value="Unassembled WGS sequence"/>
</dbReference>
<evidence type="ECO:0000256" key="7">
    <source>
        <dbReference type="RuleBase" id="RU361163"/>
    </source>
</evidence>
<dbReference type="RefSeq" id="XP_058325512.1">
    <property type="nucleotide sequence ID" value="XM_058479989.1"/>
</dbReference>
<dbReference type="PANTHER" id="PTHR34002:SF9">
    <property type="entry name" value="XYLOGLUCAN-SPECIFIC ENDO-BETA-1,4-GLUCANASE A"/>
    <property type="match status" value="1"/>
</dbReference>